<dbReference type="STRING" id="93759.A0A1R3IGZ7"/>
<organism evidence="2 3">
    <name type="scientific">Corchorus olitorius</name>
    <dbReference type="NCBI Taxonomy" id="93759"/>
    <lineage>
        <taxon>Eukaryota</taxon>
        <taxon>Viridiplantae</taxon>
        <taxon>Streptophyta</taxon>
        <taxon>Embryophyta</taxon>
        <taxon>Tracheophyta</taxon>
        <taxon>Spermatophyta</taxon>
        <taxon>Magnoliopsida</taxon>
        <taxon>eudicotyledons</taxon>
        <taxon>Gunneridae</taxon>
        <taxon>Pentapetalae</taxon>
        <taxon>rosids</taxon>
        <taxon>malvids</taxon>
        <taxon>Malvales</taxon>
        <taxon>Malvaceae</taxon>
        <taxon>Grewioideae</taxon>
        <taxon>Apeibeae</taxon>
        <taxon>Corchorus</taxon>
    </lineage>
</organism>
<evidence type="ECO:0000313" key="3">
    <source>
        <dbReference type="Proteomes" id="UP000187203"/>
    </source>
</evidence>
<comment type="caution">
    <text evidence="2">The sequence shown here is derived from an EMBL/GenBank/DDBJ whole genome shotgun (WGS) entry which is preliminary data.</text>
</comment>
<dbReference type="InterPro" id="IPR004158">
    <property type="entry name" value="DUF247_pln"/>
</dbReference>
<keyword evidence="1" id="KW-1133">Transmembrane helix</keyword>
<feature type="transmembrane region" description="Helical" evidence="1">
    <location>
        <begin position="511"/>
        <end position="535"/>
    </location>
</feature>
<dbReference type="AlphaFoldDB" id="A0A1R3IGZ7"/>
<keyword evidence="1" id="KW-0812">Transmembrane</keyword>
<evidence type="ECO:0000256" key="1">
    <source>
        <dbReference type="SAM" id="Phobius"/>
    </source>
</evidence>
<dbReference type="OrthoDB" id="658695at2759"/>
<dbReference type="PANTHER" id="PTHR31170:SF21">
    <property type="match status" value="1"/>
</dbReference>
<evidence type="ECO:0000313" key="2">
    <source>
        <dbReference type="EMBL" id="OMO81840.1"/>
    </source>
</evidence>
<gene>
    <name evidence="2" type="ORF">COLO4_23417</name>
</gene>
<dbReference type="Proteomes" id="UP000187203">
    <property type="component" value="Unassembled WGS sequence"/>
</dbReference>
<name>A0A1R3IGZ7_9ROSI</name>
<dbReference type="PANTHER" id="PTHR31170">
    <property type="entry name" value="BNAC04G53230D PROTEIN"/>
    <property type="match status" value="1"/>
</dbReference>
<accession>A0A1R3IGZ7</accession>
<keyword evidence="3" id="KW-1185">Reference proteome</keyword>
<protein>
    <submittedName>
        <fullName evidence="2">Uncharacterized protein</fullName>
    </submittedName>
</protein>
<keyword evidence="1" id="KW-0472">Membrane</keyword>
<dbReference type="EMBL" id="AWUE01018196">
    <property type="protein sequence ID" value="OMO81840.1"/>
    <property type="molecule type" value="Genomic_DNA"/>
</dbReference>
<sequence>MCRRPENLVSTAIEMVCQFHKGTSCITATRPNIRRCLVWKPPPLGLVKINYDASYSVQDGIAGLGVVCRNAEEEVIASASRRLDFMNLDRMEEESNEYEYDDEVTRVWEIKQDRIANMQKQMSEAPRLLSKAAGKSSCCIFRVPQSLVEINGKCYQPRIVSIGPFHRGQANLKMIEEHKWRYLGSLLSRIQTKGLGLEDLVKAIHPLETKARDCYSEAIDLNTDEFIEMMVVDGCFILELFRKVGKLVKSQPDDPDPLFSMAWILAFFYRDFLRLENQIPYFVLQRLFDLTRMPEEEESGLSLSAIALEFFNNAMLRPDEDIAKHHGLKARHLLDLVRMSFIPPPPESNAPTPTNVNVIHCVSKLRRAGIKLNPGKADSFLMVKFFNHGGVIEMPTITIDDFMSSFLTNCVAYEQCHATCSKHFTTYVTLLDCLINTYKDVEYLLDRNILENYFGTDAEVARFINNLGKDIAFDIHLCYLSTLFNDVNQYYKNSWHVQWASFKYTYFNTPWSFLSALAALILLLLTLAQTFYTIYSAYKR</sequence>
<proteinExistence type="predicted"/>
<dbReference type="Pfam" id="PF03140">
    <property type="entry name" value="DUF247"/>
    <property type="match status" value="1"/>
</dbReference>
<reference evidence="3" key="1">
    <citation type="submission" date="2013-09" db="EMBL/GenBank/DDBJ databases">
        <title>Corchorus olitorius genome sequencing.</title>
        <authorList>
            <person name="Alam M."/>
            <person name="Haque M.S."/>
            <person name="Islam M.S."/>
            <person name="Emdad E.M."/>
            <person name="Islam M.M."/>
            <person name="Ahmed B."/>
            <person name="Halim A."/>
            <person name="Hossen Q.M.M."/>
            <person name="Hossain M.Z."/>
            <person name="Ahmed R."/>
            <person name="Khan M.M."/>
            <person name="Islam R."/>
            <person name="Rashid M.M."/>
            <person name="Khan S.A."/>
            <person name="Rahman M.S."/>
            <person name="Alam M."/>
            <person name="Yahiya A.S."/>
            <person name="Khan M.S."/>
            <person name="Azam M.S."/>
            <person name="Haque T."/>
            <person name="Lashkar M.Z.H."/>
            <person name="Akhand A.I."/>
            <person name="Morshed G."/>
            <person name="Roy S."/>
            <person name="Uddin K.S."/>
            <person name="Rabeya T."/>
            <person name="Hossain A.S."/>
            <person name="Chowdhury A."/>
            <person name="Snigdha A.R."/>
            <person name="Mortoza M.S."/>
            <person name="Matin S.A."/>
            <person name="Hoque S.M.E."/>
            <person name="Islam M.K."/>
            <person name="Roy D.K."/>
            <person name="Haider R."/>
            <person name="Moosa M.M."/>
            <person name="Elias S.M."/>
            <person name="Hasan A.M."/>
            <person name="Jahan S."/>
            <person name="Shafiuddin M."/>
            <person name="Mahmood N."/>
            <person name="Shommy N.S."/>
        </authorList>
    </citation>
    <scope>NUCLEOTIDE SEQUENCE [LARGE SCALE GENOMIC DNA]</scope>
    <source>
        <strain evidence="3">cv. O-4</strain>
    </source>
</reference>